<keyword evidence="2" id="KW-0119">Carbohydrate metabolism</keyword>
<dbReference type="GO" id="GO:0006006">
    <property type="term" value="P:glucose metabolic process"/>
    <property type="evidence" value="ECO:0007669"/>
    <property type="project" value="UniProtKB-KW"/>
</dbReference>
<dbReference type="InterPro" id="IPR011048">
    <property type="entry name" value="Haem_d1_sf"/>
</dbReference>
<dbReference type="GO" id="GO:0017057">
    <property type="term" value="F:6-phosphogluconolactonase activity"/>
    <property type="evidence" value="ECO:0007669"/>
    <property type="project" value="TreeGrafter"/>
</dbReference>
<evidence type="ECO:0000313" key="4">
    <source>
        <dbReference type="Proteomes" id="UP000433577"/>
    </source>
</evidence>
<dbReference type="Pfam" id="PF10282">
    <property type="entry name" value="Lactonase"/>
    <property type="match status" value="1"/>
</dbReference>
<dbReference type="InterPro" id="IPR050282">
    <property type="entry name" value="Cycloisomerase_2"/>
</dbReference>
<dbReference type="InterPro" id="IPR019405">
    <property type="entry name" value="Lactonase_7-beta_prop"/>
</dbReference>
<sequence length="358" mass="38263">MQAQGTQALLVVGTYTLPMPHVNGQGKGLYVLGFDTATGRLSERSIQEAVNPSYVALSADRRRLYAVREVDGNDGPGVSTFELDPRTGALRLLNDTPTPGGWPCHVSVDNDVSLLLVSNYATGEVLRYRLDAQGVPAEAPQLLKREGSGPNAARQDGPHAHCALVSPDKRHVYLADLGIDGVVRHRLTDGALDEAIDTVLPAAAGAGPRHLVFTLSGKHLLVNYELSSTVRMYALDETEPRLVGEISTLPELFKGESATGGMRLHPSGKFVYVGNRGHDSVFAARIDEAEGTLTPIGTWAVEGRTPRDLRVSPDGTFLLAASQDDGFIRVFSIDPQTGALSDTGHTHAIPSAVCIEFI</sequence>
<dbReference type="RefSeq" id="WP_158957395.1">
    <property type="nucleotide sequence ID" value="NZ_CP046916.1"/>
</dbReference>
<name>A0A7Z2GQN7_9BURK</name>
<evidence type="ECO:0000313" key="3">
    <source>
        <dbReference type="EMBL" id="QGZ66197.1"/>
    </source>
</evidence>
<dbReference type="OrthoDB" id="9790815at2"/>
<gene>
    <name evidence="3" type="ORF">FAZ98_30785</name>
</gene>
<dbReference type="GO" id="GO:0005829">
    <property type="term" value="C:cytosol"/>
    <property type="evidence" value="ECO:0007669"/>
    <property type="project" value="TreeGrafter"/>
</dbReference>
<keyword evidence="2" id="KW-0313">Glucose metabolism</keyword>
<keyword evidence="4" id="KW-1185">Reference proteome</keyword>
<dbReference type="PANTHER" id="PTHR30344:SF1">
    <property type="entry name" value="6-PHOSPHOGLUCONOLACTONASE"/>
    <property type="match status" value="1"/>
</dbReference>
<dbReference type="PANTHER" id="PTHR30344">
    <property type="entry name" value="6-PHOSPHOGLUCONOLACTONASE-RELATED"/>
    <property type="match status" value="1"/>
</dbReference>
<dbReference type="SUPFAM" id="SSF51004">
    <property type="entry name" value="C-terminal (heme d1) domain of cytochrome cd1-nitrite reductase"/>
    <property type="match status" value="1"/>
</dbReference>
<dbReference type="InterPro" id="IPR015943">
    <property type="entry name" value="WD40/YVTN_repeat-like_dom_sf"/>
</dbReference>
<dbReference type="AlphaFoldDB" id="A0A7Z2GQN7"/>
<protein>
    <submittedName>
        <fullName evidence="3">Beta-propeller fold lactonase family protein</fullName>
    </submittedName>
</protein>
<comment type="similarity">
    <text evidence="1">Belongs to the cycloisomerase 2 family.</text>
</comment>
<organism evidence="3 4">
    <name type="scientific">Paraburkholderia acidisoli</name>
    <dbReference type="NCBI Taxonomy" id="2571748"/>
    <lineage>
        <taxon>Bacteria</taxon>
        <taxon>Pseudomonadati</taxon>
        <taxon>Pseudomonadota</taxon>
        <taxon>Betaproteobacteria</taxon>
        <taxon>Burkholderiales</taxon>
        <taxon>Burkholderiaceae</taxon>
        <taxon>Paraburkholderia</taxon>
    </lineage>
</organism>
<dbReference type="KEGG" id="pacs:FAZ98_30785"/>
<evidence type="ECO:0000256" key="2">
    <source>
        <dbReference type="ARBA" id="ARBA00022526"/>
    </source>
</evidence>
<accession>A0A7Z2GQN7</accession>
<evidence type="ECO:0000256" key="1">
    <source>
        <dbReference type="ARBA" id="ARBA00005564"/>
    </source>
</evidence>
<dbReference type="Proteomes" id="UP000433577">
    <property type="component" value="Chromosome 4"/>
</dbReference>
<dbReference type="EMBL" id="CP046916">
    <property type="protein sequence ID" value="QGZ66197.1"/>
    <property type="molecule type" value="Genomic_DNA"/>
</dbReference>
<proteinExistence type="inferred from homology"/>
<dbReference type="Gene3D" id="2.130.10.10">
    <property type="entry name" value="YVTN repeat-like/Quinoprotein amine dehydrogenase"/>
    <property type="match status" value="1"/>
</dbReference>
<reference evidence="3 4" key="1">
    <citation type="submission" date="2019-12" db="EMBL/GenBank/DDBJ databases">
        <title>Paraburkholderia acidiphila 7Q-K02 sp. nov and Paraburkholderia acidisoli DHF22 sp. nov., two strains isolated from forest soil.</title>
        <authorList>
            <person name="Gao Z."/>
            <person name="Qiu L."/>
        </authorList>
    </citation>
    <scope>NUCLEOTIDE SEQUENCE [LARGE SCALE GENOMIC DNA]</scope>
    <source>
        <strain evidence="3 4">DHF22</strain>
    </source>
</reference>